<dbReference type="InterPro" id="IPR042099">
    <property type="entry name" value="ANL_N_sf"/>
</dbReference>
<protein>
    <submittedName>
        <fullName evidence="3">AMP-binding protein</fullName>
    </submittedName>
</protein>
<dbReference type="PANTHER" id="PTHR43767">
    <property type="entry name" value="LONG-CHAIN-FATTY-ACID--COA LIGASE"/>
    <property type="match status" value="1"/>
</dbReference>
<accession>A0A9X2VJT9</accession>
<feature type="domain" description="AMP-binding enzyme C-terminal" evidence="2">
    <location>
        <begin position="385"/>
        <end position="454"/>
    </location>
</feature>
<dbReference type="InterPro" id="IPR050237">
    <property type="entry name" value="ATP-dep_AMP-bd_enzyme"/>
</dbReference>
<dbReference type="Gene3D" id="3.30.300.30">
    <property type="match status" value="1"/>
</dbReference>
<dbReference type="AlphaFoldDB" id="A0A9X2VJT9"/>
<dbReference type="EMBL" id="JANYMP010000004">
    <property type="protein sequence ID" value="MCS7477397.1"/>
    <property type="molecule type" value="Genomic_DNA"/>
</dbReference>
<dbReference type="PANTHER" id="PTHR43767:SF1">
    <property type="entry name" value="NONRIBOSOMAL PEPTIDE SYNTHASE PES1 (EUROFUNG)-RELATED"/>
    <property type="match status" value="1"/>
</dbReference>
<evidence type="ECO:0000259" key="1">
    <source>
        <dbReference type="Pfam" id="PF00501"/>
    </source>
</evidence>
<dbReference type="InterPro" id="IPR020845">
    <property type="entry name" value="AMP-binding_CS"/>
</dbReference>
<dbReference type="GO" id="GO:0016878">
    <property type="term" value="F:acid-thiol ligase activity"/>
    <property type="evidence" value="ECO:0007669"/>
    <property type="project" value="UniProtKB-ARBA"/>
</dbReference>
<dbReference type="InterPro" id="IPR025110">
    <property type="entry name" value="AMP-bd_C"/>
</dbReference>
<dbReference type="Pfam" id="PF13193">
    <property type="entry name" value="AMP-binding_C"/>
    <property type="match status" value="1"/>
</dbReference>
<dbReference type="Gene3D" id="3.40.50.12780">
    <property type="entry name" value="N-terminal domain of ligase-like"/>
    <property type="match status" value="1"/>
</dbReference>
<comment type="caution">
    <text evidence="3">The sequence shown here is derived from an EMBL/GenBank/DDBJ whole genome shotgun (WGS) entry which is preliminary data.</text>
</comment>
<evidence type="ECO:0000259" key="2">
    <source>
        <dbReference type="Pfam" id="PF13193"/>
    </source>
</evidence>
<proteinExistence type="predicted"/>
<name>A0A9X2VJT9_9PSEU</name>
<dbReference type="InterPro" id="IPR000873">
    <property type="entry name" value="AMP-dep_synth/lig_dom"/>
</dbReference>
<reference evidence="3" key="1">
    <citation type="submission" date="2022-08" db="EMBL/GenBank/DDBJ databases">
        <authorList>
            <person name="Tistechok S."/>
            <person name="Samborskyy M."/>
            <person name="Roman I."/>
        </authorList>
    </citation>
    <scope>NUCLEOTIDE SEQUENCE</scope>
    <source>
        <strain evidence="3">DSM 103496</strain>
    </source>
</reference>
<evidence type="ECO:0000313" key="4">
    <source>
        <dbReference type="Proteomes" id="UP001141259"/>
    </source>
</evidence>
<sequence length="467" mass="51543">MTDLVTAVRRAGELWPERTAWTFDPGVRLTFGDVDRLTAGYAQALRLKGIGAGDRVAVLLRNQPEFPLVWLALARLGAAMVPVNTRYRTVDAEHLLRDSAAVAVVTTEEFRPLVDSLAVPVLPLEELVPVEGFEQQPVDPGAAVNIQYTSGTTGAPKGCVLSHRYWTTLAISLVEEFPRLAADDVMLTAQPFYYIDPQWNVVTALLAGAELVVLDGFHPSSFWDKVREHDVTYFYCLGAMPTLLLRMPESPLDRSHRVRAVQCSAIPPSLHSALETRWGVGWYEAFGMTETGADIRVGAEEHDELVGTGCLGRPAAHREMKIVDGELLLRGPGMMDGYLGLPSVLRDGWFPTGDLARLDEQGRVYHLGRIKDMIRRSGENIAAHEVEEVLLSHPAVTLAAVVGVPDEIRGEEVKAFVVGAVSEEELAEYCAERLASFKVPRYWEFRADLPRTPSERVAKQLLDRSAP</sequence>
<organism evidence="3 4">
    <name type="scientific">Umezawaea endophytica</name>
    <dbReference type="NCBI Taxonomy" id="1654476"/>
    <lineage>
        <taxon>Bacteria</taxon>
        <taxon>Bacillati</taxon>
        <taxon>Actinomycetota</taxon>
        <taxon>Actinomycetes</taxon>
        <taxon>Pseudonocardiales</taxon>
        <taxon>Pseudonocardiaceae</taxon>
        <taxon>Umezawaea</taxon>
    </lineage>
</organism>
<dbReference type="RefSeq" id="WP_259622903.1">
    <property type="nucleotide sequence ID" value="NZ_JANYMP010000004.1"/>
</dbReference>
<keyword evidence="4" id="KW-1185">Reference proteome</keyword>
<evidence type="ECO:0000313" key="3">
    <source>
        <dbReference type="EMBL" id="MCS7477397.1"/>
    </source>
</evidence>
<dbReference type="SUPFAM" id="SSF56801">
    <property type="entry name" value="Acetyl-CoA synthetase-like"/>
    <property type="match status" value="1"/>
</dbReference>
<dbReference type="InterPro" id="IPR045851">
    <property type="entry name" value="AMP-bd_C_sf"/>
</dbReference>
<gene>
    <name evidence="3" type="ORF">NZH93_11085</name>
</gene>
<feature type="domain" description="AMP-dependent synthetase/ligase" evidence="1">
    <location>
        <begin position="10"/>
        <end position="339"/>
    </location>
</feature>
<dbReference type="PROSITE" id="PS00455">
    <property type="entry name" value="AMP_BINDING"/>
    <property type="match status" value="1"/>
</dbReference>
<dbReference type="Proteomes" id="UP001141259">
    <property type="component" value="Unassembled WGS sequence"/>
</dbReference>
<dbReference type="Pfam" id="PF00501">
    <property type="entry name" value="AMP-binding"/>
    <property type="match status" value="1"/>
</dbReference>